<comment type="caution">
    <text evidence="5">The sequence shown here is derived from an EMBL/GenBank/DDBJ whole genome shotgun (WGS) entry which is preliminary data.</text>
</comment>
<evidence type="ECO:0000256" key="2">
    <source>
        <dbReference type="ARBA" id="ARBA00023125"/>
    </source>
</evidence>
<dbReference type="PROSITE" id="PS50995">
    <property type="entry name" value="HTH_MARR_2"/>
    <property type="match status" value="1"/>
</dbReference>
<dbReference type="SMART" id="SM00347">
    <property type="entry name" value="HTH_MARR"/>
    <property type="match status" value="1"/>
</dbReference>
<dbReference type="EMBL" id="JAVREO010000019">
    <property type="protein sequence ID" value="MDT0269793.1"/>
    <property type="molecule type" value="Genomic_DNA"/>
</dbReference>
<dbReference type="PROSITE" id="PS01117">
    <property type="entry name" value="HTH_MARR_1"/>
    <property type="match status" value="1"/>
</dbReference>
<dbReference type="RefSeq" id="WP_311669870.1">
    <property type="nucleotide sequence ID" value="NZ_JAVREO010000019.1"/>
</dbReference>
<evidence type="ECO:0000259" key="4">
    <source>
        <dbReference type="PROSITE" id="PS50995"/>
    </source>
</evidence>
<dbReference type="InterPro" id="IPR036390">
    <property type="entry name" value="WH_DNA-bd_sf"/>
</dbReference>
<dbReference type="SUPFAM" id="SSF46785">
    <property type="entry name" value="Winged helix' DNA-binding domain"/>
    <property type="match status" value="1"/>
</dbReference>
<dbReference type="InterPro" id="IPR039422">
    <property type="entry name" value="MarR/SlyA-like"/>
</dbReference>
<keyword evidence="2" id="KW-0238">DNA-binding</keyword>
<dbReference type="PANTHER" id="PTHR33164">
    <property type="entry name" value="TRANSCRIPTIONAL REGULATOR, MARR FAMILY"/>
    <property type="match status" value="1"/>
</dbReference>
<dbReference type="InterPro" id="IPR036388">
    <property type="entry name" value="WH-like_DNA-bd_sf"/>
</dbReference>
<keyword evidence="6" id="KW-1185">Reference proteome</keyword>
<sequence length="161" mass="17416">MPPSAAPHADGVAALLSRAERLAARRLRGALEETGCSVEAWRVLSLLADDPGQGMTSLADRTQLPPPTLTRLMDQLVDDGLVHRRVDPLDRRRVLAALTPRGRQAHRRLAERVREAWVTLPEDADDVLLATLLDRLIARLEAPVALPAPAGTAGEPAAARR</sequence>
<protein>
    <submittedName>
        <fullName evidence="5">MarR family transcriptional regulator</fullName>
    </submittedName>
</protein>
<evidence type="ECO:0000256" key="3">
    <source>
        <dbReference type="ARBA" id="ARBA00023163"/>
    </source>
</evidence>
<dbReference type="PANTHER" id="PTHR33164:SF64">
    <property type="entry name" value="TRANSCRIPTIONAL REGULATOR SLYA"/>
    <property type="match status" value="1"/>
</dbReference>
<dbReference type="Gene3D" id="1.10.10.10">
    <property type="entry name" value="Winged helix-like DNA-binding domain superfamily/Winged helix DNA-binding domain"/>
    <property type="match status" value="1"/>
</dbReference>
<keyword evidence="1" id="KW-0805">Transcription regulation</keyword>
<gene>
    <name evidence="5" type="ORF">RM844_26255</name>
</gene>
<keyword evidence="3" id="KW-0804">Transcription</keyword>
<evidence type="ECO:0000256" key="1">
    <source>
        <dbReference type="ARBA" id="ARBA00023015"/>
    </source>
</evidence>
<evidence type="ECO:0000313" key="6">
    <source>
        <dbReference type="Proteomes" id="UP001183410"/>
    </source>
</evidence>
<organism evidence="5 6">
    <name type="scientific">Streptomyces chisholmiae</name>
    <dbReference type="NCBI Taxonomy" id="3075540"/>
    <lineage>
        <taxon>Bacteria</taxon>
        <taxon>Bacillati</taxon>
        <taxon>Actinomycetota</taxon>
        <taxon>Actinomycetes</taxon>
        <taxon>Kitasatosporales</taxon>
        <taxon>Streptomycetaceae</taxon>
        <taxon>Streptomyces</taxon>
    </lineage>
</organism>
<dbReference type="Pfam" id="PF01047">
    <property type="entry name" value="MarR"/>
    <property type="match status" value="1"/>
</dbReference>
<dbReference type="InterPro" id="IPR000835">
    <property type="entry name" value="HTH_MarR-typ"/>
</dbReference>
<proteinExistence type="predicted"/>
<reference evidence="6" key="1">
    <citation type="submission" date="2023-07" db="EMBL/GenBank/DDBJ databases">
        <title>30 novel species of actinomycetes from the DSMZ collection.</title>
        <authorList>
            <person name="Nouioui I."/>
        </authorList>
    </citation>
    <scope>NUCLEOTIDE SEQUENCE [LARGE SCALE GENOMIC DNA]</scope>
    <source>
        <strain evidence="6">DSM 44915</strain>
    </source>
</reference>
<feature type="domain" description="HTH marR-type" evidence="4">
    <location>
        <begin position="9"/>
        <end position="138"/>
    </location>
</feature>
<dbReference type="InterPro" id="IPR023187">
    <property type="entry name" value="Tscrpt_reg_MarR-type_CS"/>
</dbReference>
<accession>A0ABU2JXR8</accession>
<evidence type="ECO:0000313" key="5">
    <source>
        <dbReference type="EMBL" id="MDT0269793.1"/>
    </source>
</evidence>
<name>A0ABU2JXR8_9ACTN</name>
<dbReference type="Proteomes" id="UP001183410">
    <property type="component" value="Unassembled WGS sequence"/>
</dbReference>